<dbReference type="Proteomes" id="UP001321526">
    <property type="component" value="Chromosome"/>
</dbReference>
<sequence>MKQVRESFSALMDDEGDEFDLRRVFKQMEAASGEADTWRRYHLARSMMQRERDAVVDIDISADVMAAIAEEPAPGVAEAPAASRRHSFSFMGGAAVAAAVSLMVITGVQVYNGFGGDPTAPAEIAASGESLAPAASAQPAFALPSGSGEGGVIPASMRAPASSGMPIFSMAGAGAGGEHHGLMTIGDDVMLPLFSASGDAGLEQGQGASLQSYLARRTLGNGDLGLLHGSGNYASQLHAIDASATR</sequence>
<dbReference type="PANTHER" id="PTHR38104:SF1">
    <property type="entry name" value="ANTI-SIGMA-E FACTOR RSEA"/>
    <property type="match status" value="1"/>
</dbReference>
<name>A0ABY8FJS9_9GAMM</name>
<reference evidence="3 4" key="1">
    <citation type="submission" date="2019-01" db="EMBL/GenBank/DDBJ databases">
        <title>Genome sequence of Salinicola endophyticus REST5.</title>
        <authorList>
            <person name="Nascimento F.X."/>
        </authorList>
    </citation>
    <scope>NUCLEOTIDE SEQUENCE [LARGE SCALE GENOMIC DNA]</scope>
    <source>
        <strain evidence="3 4">REST5</strain>
    </source>
</reference>
<evidence type="ECO:0000259" key="2">
    <source>
        <dbReference type="Pfam" id="PF03872"/>
    </source>
</evidence>
<dbReference type="InterPro" id="IPR052383">
    <property type="entry name" value="Anti-sigma-E_RseA-like"/>
</dbReference>
<proteinExistence type="predicted"/>
<dbReference type="CDD" id="cd16328">
    <property type="entry name" value="RseA_N"/>
    <property type="match status" value="1"/>
</dbReference>
<feature type="domain" description="Anti sigma-E protein RseA N-terminal" evidence="2">
    <location>
        <begin position="5"/>
        <end position="81"/>
    </location>
</feature>
<dbReference type="SUPFAM" id="SSF89069">
    <property type="entry name" value="N-terminal, cytoplasmic domain of anti-sigmaE factor RseA"/>
    <property type="match status" value="1"/>
</dbReference>
<evidence type="ECO:0000256" key="1">
    <source>
        <dbReference type="SAM" id="Phobius"/>
    </source>
</evidence>
<dbReference type="RefSeq" id="WP_110691159.1">
    <property type="nucleotide sequence ID" value="NZ_CP035631.1"/>
</dbReference>
<keyword evidence="1" id="KW-1133">Transmembrane helix</keyword>
<dbReference type="InterPro" id="IPR005572">
    <property type="entry name" value="Anti-sigma_E_RseA_N"/>
</dbReference>
<dbReference type="InterPro" id="IPR036147">
    <property type="entry name" value="Anti-sigma_E_RseA_N_sf"/>
</dbReference>
<evidence type="ECO:0000313" key="3">
    <source>
        <dbReference type="EMBL" id="WFF43069.1"/>
    </source>
</evidence>
<organism evidence="3 4">
    <name type="scientific">Salinicola endophyticus</name>
    <dbReference type="NCBI Taxonomy" id="1949083"/>
    <lineage>
        <taxon>Bacteria</taxon>
        <taxon>Pseudomonadati</taxon>
        <taxon>Pseudomonadota</taxon>
        <taxon>Gammaproteobacteria</taxon>
        <taxon>Oceanospirillales</taxon>
        <taxon>Halomonadaceae</taxon>
        <taxon>Salinicola</taxon>
    </lineage>
</organism>
<dbReference type="PANTHER" id="PTHR38104">
    <property type="match status" value="1"/>
</dbReference>
<keyword evidence="1" id="KW-0472">Membrane</keyword>
<accession>A0ABY8FJS9</accession>
<dbReference type="Gene3D" id="1.10.10.880">
    <property type="entry name" value="Anti sigma-E protein RseA, N-terminal domain"/>
    <property type="match status" value="1"/>
</dbReference>
<dbReference type="Pfam" id="PF03872">
    <property type="entry name" value="RseA_N"/>
    <property type="match status" value="1"/>
</dbReference>
<protein>
    <submittedName>
        <fullName evidence="3">Anti-sigma factor</fullName>
    </submittedName>
</protein>
<keyword evidence="1" id="KW-0812">Transmembrane</keyword>
<dbReference type="EMBL" id="CP035631">
    <property type="protein sequence ID" value="WFF43069.1"/>
    <property type="molecule type" value="Genomic_DNA"/>
</dbReference>
<gene>
    <name evidence="3" type="ORF">EVC62_17105</name>
</gene>
<evidence type="ECO:0000313" key="4">
    <source>
        <dbReference type="Proteomes" id="UP001321526"/>
    </source>
</evidence>
<feature type="transmembrane region" description="Helical" evidence="1">
    <location>
        <begin position="90"/>
        <end position="111"/>
    </location>
</feature>
<keyword evidence="4" id="KW-1185">Reference proteome</keyword>